<keyword evidence="5" id="KW-1185">Reference proteome</keyword>
<reference evidence="5" key="1">
    <citation type="journal article" date="2019" name="Int. J. Syst. Evol. Microbiol.">
        <title>The Global Catalogue of Microorganisms (GCM) 10K type strain sequencing project: providing services to taxonomists for standard genome sequencing and annotation.</title>
        <authorList>
            <consortium name="The Broad Institute Genomics Platform"/>
            <consortium name="The Broad Institute Genome Sequencing Center for Infectious Disease"/>
            <person name="Wu L."/>
            <person name="Ma J."/>
        </authorList>
    </citation>
    <scope>NUCLEOTIDE SEQUENCE [LARGE SCALE GENOMIC DNA]</scope>
    <source>
        <strain evidence="5">LMG 29247</strain>
    </source>
</reference>
<organism evidence="4 5">
    <name type="scientific">Ottowia flava</name>
    <dbReference type="NCBI Taxonomy" id="2675430"/>
    <lineage>
        <taxon>Bacteria</taxon>
        <taxon>Pseudomonadati</taxon>
        <taxon>Pseudomonadota</taxon>
        <taxon>Betaproteobacteria</taxon>
        <taxon>Burkholderiales</taxon>
        <taxon>Comamonadaceae</taxon>
        <taxon>Ottowia</taxon>
    </lineage>
</organism>
<evidence type="ECO:0000256" key="2">
    <source>
        <dbReference type="SAM" id="Phobius"/>
    </source>
</evidence>
<keyword evidence="2" id="KW-0812">Transmembrane</keyword>
<protein>
    <submittedName>
        <fullName evidence="4">DUF4178 domain-containing protein</fullName>
    </submittedName>
</protein>
<feature type="region of interest" description="Disordered" evidence="1">
    <location>
        <begin position="475"/>
        <end position="497"/>
    </location>
</feature>
<dbReference type="RefSeq" id="WP_147914961.1">
    <property type="nucleotide sequence ID" value="NZ_JBHUEJ010000013.1"/>
</dbReference>
<dbReference type="Pfam" id="PF13785">
    <property type="entry name" value="DUF4178"/>
    <property type="match status" value="2"/>
</dbReference>
<evidence type="ECO:0000313" key="4">
    <source>
        <dbReference type="EMBL" id="MFD1709987.1"/>
    </source>
</evidence>
<evidence type="ECO:0000259" key="3">
    <source>
        <dbReference type="Pfam" id="PF13785"/>
    </source>
</evidence>
<feature type="transmembrane region" description="Helical" evidence="2">
    <location>
        <begin position="450"/>
        <end position="471"/>
    </location>
</feature>
<name>A0ABW4KQ27_9BURK</name>
<proteinExistence type="predicted"/>
<keyword evidence="2" id="KW-1133">Transmembrane helix</keyword>
<comment type="caution">
    <text evidence="4">The sequence shown here is derived from an EMBL/GenBank/DDBJ whole genome shotgun (WGS) entry which is preliminary data.</text>
</comment>
<dbReference type="EMBL" id="JBHUEJ010000013">
    <property type="protein sequence ID" value="MFD1709987.1"/>
    <property type="molecule type" value="Genomic_DNA"/>
</dbReference>
<dbReference type="Proteomes" id="UP001597304">
    <property type="component" value="Unassembled WGS sequence"/>
</dbReference>
<gene>
    <name evidence="4" type="ORF">ACFSF0_05185</name>
</gene>
<feature type="domain" description="DUF4178" evidence="3">
    <location>
        <begin position="282"/>
        <end position="421"/>
    </location>
</feature>
<feature type="domain" description="DUF4178" evidence="3">
    <location>
        <begin position="76"/>
        <end position="205"/>
    </location>
</feature>
<dbReference type="InterPro" id="IPR025235">
    <property type="entry name" value="DUF4178"/>
</dbReference>
<evidence type="ECO:0000256" key="1">
    <source>
        <dbReference type="SAM" id="MobiDB-lite"/>
    </source>
</evidence>
<sequence length="497" mass="52943">MAETGTQRLYRAPCPACGAPVVFQSAQATHAVCGYCRSVVVRSGDALQRVGQVAEVFDDHSPLQIGASGRVPVDGREQAFTLIGRVQLEGDAGRWTEWTAMLPDGRTGTLSEDNGAYVFTQDAQIRQPIPHAGSFTVGDETVLDGAPWSVAASVRARVVSAEGELPGGAPPGRPFQVVELRNASGEVLAIDYANDPRTAQRGRSVRLDALAMQGLKAESAREDTDARQFSCPNCGSPVAVRLESTKAVTCPQCRHVIDVTRGIGGELKHAAQHQRVQPTLALGSIGRFAGKPWQLVGFQRRSGSEDGEGFEWDEYLLYNAEQGFQFLVDSSDGWSLVRPTTGAPAYKPRSSTATYEGRSYQRESTYTASTDYVEGEFYWPVKAGDRSRNTDFLSPSTQGTGVLSREQTGSEVTWSAGTRIPASEVRQAFGLAALRSAGDATPWTPEMTRALIILIVFILVFGLVVTAIIAASDGPGGGGGRSVGGSYGGYTSGGSHK</sequence>
<accession>A0ABW4KQ27</accession>
<evidence type="ECO:0000313" key="5">
    <source>
        <dbReference type="Proteomes" id="UP001597304"/>
    </source>
</evidence>
<keyword evidence="2" id="KW-0472">Membrane</keyword>